<accession>A0A6V6YZE2</accession>
<dbReference type="Pfam" id="PF01738">
    <property type="entry name" value="DLH"/>
    <property type="match status" value="1"/>
</dbReference>
<dbReference type="AlphaFoldDB" id="A0A6V6YZE2"/>
<dbReference type="PANTHER" id="PTHR48081">
    <property type="entry name" value="AB HYDROLASE SUPERFAMILY PROTEIN C4A8.06C"/>
    <property type="match status" value="1"/>
</dbReference>
<protein>
    <recommendedName>
        <fullName evidence="2">Dienelactone hydrolase domain-containing protein</fullName>
    </recommendedName>
</protein>
<keyword evidence="4" id="KW-1185">Reference proteome</keyword>
<comment type="caution">
    <text evidence="3">The sequence shown here is derived from an EMBL/GenBank/DDBJ whole genome shotgun (WGS) entry which is preliminary data.</text>
</comment>
<dbReference type="PANTHER" id="PTHR48081:SF6">
    <property type="entry name" value="PEPTIDASE S9 PROLYL OLIGOPEPTIDASE CATALYTIC DOMAIN-CONTAINING PROTEIN"/>
    <property type="match status" value="1"/>
</dbReference>
<proteinExistence type="predicted"/>
<dbReference type="EMBL" id="CAIJDO010000138">
    <property type="protein sequence ID" value="CAD0004861.1"/>
    <property type="molecule type" value="Genomic_DNA"/>
</dbReference>
<keyword evidence="1" id="KW-0378">Hydrolase</keyword>
<dbReference type="InterPro" id="IPR002925">
    <property type="entry name" value="Dienelactn_hydro"/>
</dbReference>
<sequence length="325" mass="36504">MIYSRFYTFYNQIIFLNQFHPTGVLLTKHMKKLIITFSISLLLNCAHLLAQTNPETPLFPNGIEKNPVTHPNPEKVVDSVVNPLSLSHKNRVISNISVPTYQLFTASESNNKHIGVVIFPGGGLTTNWVDKEGTDLAMWLSQQGISCMVVKYRTNRKDEKGEMIIPMDDYKGAVYQDARTGILKMKELAEGLKIDKDKIGILGFSAGGWLSERIVIKSTETKEAVDWKPAFAALIYHGNTLSNFKKIDNIQALPPVFMAIARDDKKMPVKEIIPGLAAIAAEVKNSELHIYSKGDHGFGLAYDKGHSVSKWKDSFYDWLLDIYNK</sequence>
<name>A0A6V6YZE2_9FLAO</name>
<evidence type="ECO:0000313" key="3">
    <source>
        <dbReference type="EMBL" id="CAD0004861.1"/>
    </source>
</evidence>
<gene>
    <name evidence="3" type="ORF">FLACHUCJ7_02080</name>
</gene>
<feature type="domain" description="Dienelactone hydrolase" evidence="2">
    <location>
        <begin position="157"/>
        <end position="304"/>
    </location>
</feature>
<dbReference type="GO" id="GO:0016787">
    <property type="term" value="F:hydrolase activity"/>
    <property type="evidence" value="ECO:0007669"/>
    <property type="project" value="UniProtKB-KW"/>
</dbReference>
<evidence type="ECO:0000256" key="1">
    <source>
        <dbReference type="ARBA" id="ARBA00022801"/>
    </source>
</evidence>
<evidence type="ECO:0000313" key="4">
    <source>
        <dbReference type="Proteomes" id="UP000556700"/>
    </source>
</evidence>
<dbReference type="InterPro" id="IPR029058">
    <property type="entry name" value="AB_hydrolase_fold"/>
</dbReference>
<evidence type="ECO:0000259" key="2">
    <source>
        <dbReference type="Pfam" id="PF01738"/>
    </source>
</evidence>
<reference evidence="3 4" key="1">
    <citation type="submission" date="2020-06" db="EMBL/GenBank/DDBJ databases">
        <authorList>
            <person name="Criscuolo A."/>
        </authorList>
    </citation>
    <scope>NUCLEOTIDE SEQUENCE [LARGE SCALE GENOMIC DNA]</scope>
    <source>
        <strain evidence="4">CIP 110025</strain>
    </source>
</reference>
<dbReference type="Proteomes" id="UP000556700">
    <property type="component" value="Unassembled WGS sequence"/>
</dbReference>
<dbReference type="Gene3D" id="3.40.50.1820">
    <property type="entry name" value="alpha/beta hydrolase"/>
    <property type="match status" value="1"/>
</dbReference>
<dbReference type="InterPro" id="IPR050300">
    <property type="entry name" value="GDXG_lipolytic_enzyme"/>
</dbReference>
<dbReference type="SUPFAM" id="SSF53474">
    <property type="entry name" value="alpha/beta-Hydrolases"/>
    <property type="match status" value="1"/>
</dbReference>
<organism evidence="3 4">
    <name type="scientific">Flavobacterium chungangense</name>
    <dbReference type="NCBI Taxonomy" id="554283"/>
    <lineage>
        <taxon>Bacteria</taxon>
        <taxon>Pseudomonadati</taxon>
        <taxon>Bacteroidota</taxon>
        <taxon>Flavobacteriia</taxon>
        <taxon>Flavobacteriales</taxon>
        <taxon>Flavobacteriaceae</taxon>
        <taxon>Flavobacterium</taxon>
    </lineage>
</organism>